<dbReference type="Pfam" id="PF13416">
    <property type="entry name" value="SBP_bac_8"/>
    <property type="match status" value="1"/>
</dbReference>
<keyword evidence="7" id="KW-1185">Reference proteome</keyword>
<comment type="similarity">
    <text evidence="1">Belongs to the bacterial solute-binding protein 1 family.</text>
</comment>
<dbReference type="EMBL" id="JAKNGE010000010">
    <property type="protein sequence ID" value="MCG4745722.1"/>
    <property type="molecule type" value="Genomic_DNA"/>
</dbReference>
<dbReference type="GO" id="GO:0055052">
    <property type="term" value="C:ATP-binding cassette (ABC) transporter complex, substrate-binding subunit-containing"/>
    <property type="evidence" value="ECO:0007669"/>
    <property type="project" value="TreeGrafter"/>
</dbReference>
<comment type="caution">
    <text evidence="5">The sequence shown here is derived from an EMBL/GenBank/DDBJ whole genome shotgun (WGS) entry which is preliminary data.</text>
</comment>
<dbReference type="InterPro" id="IPR006059">
    <property type="entry name" value="SBP"/>
</dbReference>
<dbReference type="AlphaFoldDB" id="A0AAW5BWS4"/>
<reference evidence="6 7" key="1">
    <citation type="journal article" date="2020" name="Cell Host Microbe">
        <title>Functional and Genomic Variation between Human-Derived Isolates of Lachnospiraceae Reveals Inter- and Intra-Species Diversity.</title>
        <authorList>
            <person name="Sorbara M.T."/>
            <person name="Littmann E.R."/>
            <person name="Fontana E."/>
            <person name="Moody T.U."/>
            <person name="Kohout C.E."/>
            <person name="Gjonbalaj M."/>
            <person name="Eaton V."/>
            <person name="Seok R."/>
            <person name="Leiner I.M."/>
            <person name="Pamer E.G."/>
        </authorList>
    </citation>
    <scope>NUCLEOTIDE SEQUENCE [LARGE SCALE GENOMIC DNA]</scope>
    <source>
        <strain evidence="6 7">MSK.1.17</strain>
    </source>
</reference>
<dbReference type="Proteomes" id="UP001299608">
    <property type="component" value="Unassembled WGS sequence"/>
</dbReference>
<organism evidence="5 8">
    <name type="scientific">Enterocloster aldenensis</name>
    <dbReference type="NCBI Taxonomy" id="358742"/>
    <lineage>
        <taxon>Bacteria</taxon>
        <taxon>Bacillati</taxon>
        <taxon>Bacillota</taxon>
        <taxon>Clostridia</taxon>
        <taxon>Lachnospirales</taxon>
        <taxon>Lachnospiraceae</taxon>
        <taxon>Enterocloster</taxon>
    </lineage>
</organism>
<dbReference type="SUPFAM" id="SSF53850">
    <property type="entry name" value="Periplasmic binding protein-like II"/>
    <property type="match status" value="1"/>
</dbReference>
<dbReference type="Gene3D" id="3.40.190.10">
    <property type="entry name" value="Periplasmic binding protein-like II"/>
    <property type="match status" value="2"/>
</dbReference>
<feature type="chain" id="PRO_5043296063" evidence="4">
    <location>
        <begin position="31"/>
        <end position="444"/>
    </location>
</feature>
<protein>
    <submittedName>
        <fullName evidence="5">Sugar ABC transporter substrate-binding protein</fullName>
    </submittedName>
</protein>
<keyword evidence="2" id="KW-0813">Transport</keyword>
<evidence type="ECO:0000256" key="1">
    <source>
        <dbReference type="ARBA" id="ARBA00008520"/>
    </source>
</evidence>
<evidence type="ECO:0000256" key="4">
    <source>
        <dbReference type="SAM" id="SignalP"/>
    </source>
</evidence>
<dbReference type="GeneID" id="97205024"/>
<dbReference type="PANTHER" id="PTHR30061">
    <property type="entry name" value="MALTOSE-BINDING PERIPLASMIC PROTEIN"/>
    <property type="match status" value="1"/>
</dbReference>
<accession>A0AAW5BWS4</accession>
<feature type="signal peptide" evidence="4">
    <location>
        <begin position="1"/>
        <end position="30"/>
    </location>
</feature>
<dbReference type="Proteomes" id="UP000669239">
    <property type="component" value="Unassembled WGS sequence"/>
</dbReference>
<evidence type="ECO:0000313" key="8">
    <source>
        <dbReference type="Proteomes" id="UP001299608"/>
    </source>
</evidence>
<dbReference type="CDD" id="cd13585">
    <property type="entry name" value="PBP2_TMBP_like"/>
    <property type="match status" value="1"/>
</dbReference>
<evidence type="ECO:0000256" key="2">
    <source>
        <dbReference type="ARBA" id="ARBA00022448"/>
    </source>
</evidence>
<dbReference type="GO" id="GO:0015768">
    <property type="term" value="P:maltose transport"/>
    <property type="evidence" value="ECO:0007669"/>
    <property type="project" value="TreeGrafter"/>
</dbReference>
<reference evidence="6" key="2">
    <citation type="submission" date="2020-02" db="EMBL/GenBank/DDBJ databases">
        <authorList>
            <person name="Littmann E."/>
            <person name="Sorbara M."/>
        </authorList>
    </citation>
    <scope>NUCLEOTIDE SEQUENCE</scope>
    <source>
        <strain evidence="6">MSK.1.17</strain>
    </source>
</reference>
<reference evidence="5" key="3">
    <citation type="submission" date="2022-01" db="EMBL/GenBank/DDBJ databases">
        <title>Collection of gut derived symbiotic bacterial strains cultured from healthy donors.</title>
        <authorList>
            <person name="Lin H."/>
            <person name="Kohout C."/>
            <person name="Waligurski E."/>
            <person name="Pamer E.G."/>
        </authorList>
    </citation>
    <scope>NUCLEOTIDE SEQUENCE</scope>
    <source>
        <strain evidence="5">DFI.6.55</strain>
    </source>
</reference>
<dbReference type="GO" id="GO:0042956">
    <property type="term" value="P:maltodextrin transmembrane transport"/>
    <property type="evidence" value="ECO:0007669"/>
    <property type="project" value="TreeGrafter"/>
</dbReference>
<dbReference type="GO" id="GO:1901982">
    <property type="term" value="F:maltose binding"/>
    <property type="evidence" value="ECO:0007669"/>
    <property type="project" value="TreeGrafter"/>
</dbReference>
<evidence type="ECO:0000256" key="3">
    <source>
        <dbReference type="ARBA" id="ARBA00022729"/>
    </source>
</evidence>
<keyword evidence="3 4" id="KW-0732">Signal</keyword>
<evidence type="ECO:0000313" key="6">
    <source>
        <dbReference type="EMBL" id="NSJ50510.1"/>
    </source>
</evidence>
<dbReference type="PANTHER" id="PTHR30061:SF50">
    <property type="entry name" value="MALTOSE_MALTODEXTRIN-BINDING PERIPLASMIC PROTEIN"/>
    <property type="match status" value="1"/>
</dbReference>
<dbReference type="RefSeq" id="WP_117555395.1">
    <property type="nucleotide sequence ID" value="NZ_BAABZL010000001.1"/>
</dbReference>
<dbReference type="EMBL" id="JAAITT010000027">
    <property type="protein sequence ID" value="NSJ50510.1"/>
    <property type="molecule type" value="Genomic_DNA"/>
</dbReference>
<name>A0AAW5BWS4_9FIRM</name>
<gene>
    <name evidence="6" type="ORF">G5B36_17635</name>
    <name evidence="5" type="ORF">L0N08_09900</name>
</gene>
<evidence type="ECO:0000313" key="7">
    <source>
        <dbReference type="Proteomes" id="UP000669239"/>
    </source>
</evidence>
<proteinExistence type="inferred from homology"/>
<evidence type="ECO:0000313" key="5">
    <source>
        <dbReference type="EMBL" id="MCG4745722.1"/>
    </source>
</evidence>
<sequence length="444" mass="49323">MNYTKKWGILSLPLVLSALLCSACSSSAPADKNQAEEIGAETLQESQEEKAAAETQKITFATWQWGEAGYSDFYAEVAEQFAKENPGYEIEPIQIPNGDYWDKMFASVSSGTVPDIFMGKVVRIGNLVGLGALEPLDNYASPELLEDFKTVYQPIQSSNPIVTDGKTYALTTMYTSHQLFYNKQLLDEAGIEVPTTIDEFIEAVKQLTKAPEQYGYACMTTNESAFYDDLLIWSIGFDDNVVGGSININSPGVQEAFKKYKEIFDAGLVPKGVDKATYRTMFANGQIAFLIDGPWLVKTIESINPDIMEHIGTARVPFPYKNSSASDNLLYLSSSSKNKEIAWKYIELCASKDMQSRFAELTDCIPGRKDAVSSSFTAERPWYQAFVDGAPDAELIVAMDYLEIEGQIRKLIIDAGQAVLYENKDIPTVLQETQGKIDKLIEEY</sequence>